<evidence type="ECO:0000256" key="1">
    <source>
        <dbReference type="ARBA" id="ARBA00004651"/>
    </source>
</evidence>
<protein>
    <submittedName>
        <fullName evidence="11">Biopolymer transport protein exbB</fullName>
    </submittedName>
</protein>
<keyword evidence="2" id="KW-1003">Cell membrane</keyword>
<name>A0A379ZWN1_9GAMM</name>
<evidence type="ECO:0000256" key="2">
    <source>
        <dbReference type="ARBA" id="ARBA00022475"/>
    </source>
</evidence>
<feature type="region of interest" description="Disordered" evidence="7">
    <location>
        <begin position="51"/>
        <end position="78"/>
    </location>
</feature>
<evidence type="ECO:0000256" key="7">
    <source>
        <dbReference type="SAM" id="MobiDB-lite"/>
    </source>
</evidence>
<dbReference type="AlphaFoldDB" id="A0A379ZWN1"/>
<keyword evidence="12" id="KW-1185">Reference proteome</keyword>
<evidence type="ECO:0000256" key="8">
    <source>
        <dbReference type="SAM" id="Phobius"/>
    </source>
</evidence>
<feature type="signal peptide" evidence="9">
    <location>
        <begin position="1"/>
        <end position="34"/>
    </location>
</feature>
<keyword evidence="6" id="KW-0813">Transport</keyword>
<dbReference type="PANTHER" id="PTHR30625:SF11">
    <property type="entry name" value="MOTA_TOLQ_EXBB PROTON CHANNEL DOMAIN-CONTAINING PROTEIN"/>
    <property type="match status" value="1"/>
</dbReference>
<dbReference type="InterPro" id="IPR002898">
    <property type="entry name" value="MotA_ExbB_proton_chnl"/>
</dbReference>
<accession>A0A379ZWN1</accession>
<comment type="subcellular location">
    <subcellularLocation>
        <location evidence="1">Cell membrane</location>
        <topology evidence="1">Multi-pass membrane protein</topology>
    </subcellularLocation>
    <subcellularLocation>
        <location evidence="6">Membrane</location>
        <topology evidence="6">Multi-pass membrane protein</topology>
    </subcellularLocation>
</comment>
<dbReference type="GO" id="GO:0017038">
    <property type="term" value="P:protein import"/>
    <property type="evidence" value="ECO:0007669"/>
    <property type="project" value="TreeGrafter"/>
</dbReference>
<keyword evidence="6" id="KW-0653">Protein transport</keyword>
<gene>
    <name evidence="11" type="primary">exbB_1</name>
    <name evidence="11" type="ORF">NCTC10738_02112</name>
</gene>
<keyword evidence="5 8" id="KW-0472">Membrane</keyword>
<reference evidence="11 12" key="1">
    <citation type="submission" date="2018-06" db="EMBL/GenBank/DDBJ databases">
        <authorList>
            <consortium name="Pathogen Informatics"/>
            <person name="Doyle S."/>
        </authorList>
    </citation>
    <scope>NUCLEOTIDE SEQUENCE [LARGE SCALE GENOMIC DNA]</scope>
    <source>
        <strain evidence="11 12">NCTC10738</strain>
    </source>
</reference>
<evidence type="ECO:0000256" key="3">
    <source>
        <dbReference type="ARBA" id="ARBA00022692"/>
    </source>
</evidence>
<feature type="domain" description="MotA/TolQ/ExbB proton channel" evidence="10">
    <location>
        <begin position="315"/>
        <end position="422"/>
    </location>
</feature>
<keyword evidence="4 8" id="KW-1133">Transmembrane helix</keyword>
<evidence type="ECO:0000313" key="12">
    <source>
        <dbReference type="Proteomes" id="UP000254069"/>
    </source>
</evidence>
<dbReference type="PANTHER" id="PTHR30625">
    <property type="entry name" value="PROTEIN TOLQ"/>
    <property type="match status" value="1"/>
</dbReference>
<proteinExistence type="inferred from homology"/>
<feature type="transmembrane region" description="Helical" evidence="8">
    <location>
        <begin position="345"/>
        <end position="365"/>
    </location>
</feature>
<dbReference type="GO" id="GO:0005886">
    <property type="term" value="C:plasma membrane"/>
    <property type="evidence" value="ECO:0007669"/>
    <property type="project" value="UniProtKB-SubCell"/>
</dbReference>
<evidence type="ECO:0000256" key="4">
    <source>
        <dbReference type="ARBA" id="ARBA00022989"/>
    </source>
</evidence>
<feature type="transmembrane region" description="Helical" evidence="8">
    <location>
        <begin position="385"/>
        <end position="410"/>
    </location>
</feature>
<dbReference type="InterPro" id="IPR050790">
    <property type="entry name" value="ExbB/TolQ_transport"/>
</dbReference>
<evidence type="ECO:0000259" key="10">
    <source>
        <dbReference type="Pfam" id="PF01618"/>
    </source>
</evidence>
<dbReference type="Pfam" id="PF01618">
    <property type="entry name" value="MotA_ExbB"/>
    <property type="match status" value="1"/>
</dbReference>
<organism evidence="11 12">
    <name type="scientific">Shewanella algae</name>
    <dbReference type="NCBI Taxonomy" id="38313"/>
    <lineage>
        <taxon>Bacteria</taxon>
        <taxon>Pseudomonadati</taxon>
        <taxon>Pseudomonadota</taxon>
        <taxon>Gammaproteobacteria</taxon>
        <taxon>Alteromonadales</taxon>
        <taxon>Shewanellaceae</taxon>
        <taxon>Shewanella</taxon>
    </lineage>
</organism>
<evidence type="ECO:0000256" key="6">
    <source>
        <dbReference type="RuleBase" id="RU004057"/>
    </source>
</evidence>
<feature type="transmembrane region" description="Helical" evidence="8">
    <location>
        <begin position="262"/>
        <end position="285"/>
    </location>
</feature>
<dbReference type="RefSeq" id="WP_115389659.1">
    <property type="nucleotide sequence ID" value="NZ_CP068226.1"/>
</dbReference>
<evidence type="ECO:0000256" key="5">
    <source>
        <dbReference type="ARBA" id="ARBA00023136"/>
    </source>
</evidence>
<evidence type="ECO:0000313" key="11">
    <source>
        <dbReference type="EMBL" id="SUI69792.1"/>
    </source>
</evidence>
<evidence type="ECO:0000256" key="9">
    <source>
        <dbReference type="SAM" id="SignalP"/>
    </source>
</evidence>
<dbReference type="EMBL" id="UGYO01000001">
    <property type="protein sequence ID" value="SUI69792.1"/>
    <property type="molecule type" value="Genomic_DNA"/>
</dbReference>
<dbReference type="InterPro" id="IPR017270">
    <property type="entry name" value="MotA/TolQ/ExbB-rel"/>
</dbReference>
<keyword evidence="3 8" id="KW-0812">Transmembrane</keyword>
<comment type="similarity">
    <text evidence="6">Belongs to the exbB/tolQ family.</text>
</comment>
<sequence>MSFLSSLTRQTMMRPALLWSLSLLSLSLSLPCQAESLQQVLEQVRSGSRQEQAAAERQENQSRQSLEQVRSNHKKLQQQLTRTQANNLELEDQLLALQQSLKDKQAQLNAEKASLDGVFRAIQEHEQLLLTTVAPHSLWRHDSSGLAEIPTDQLGLQRLQALWTALTEQSVLAAKPIVQSSEGLNADGTPVLLNVTEYGPFNALSDKGWVRYLPAQQSWQLLAEQPKLSPTQGSVWLDPSFGKLLQQAANGNGWFDKLKPAGIVGVFIGLIALIASGIALNRLWILRREKRRLTQQQASQQVQSDNALGRVMLAATDCPEEQLEARLNAAVLSEVPRLTRGTGTLAVLAGIPPLLGLLGTVGGMIETFDVITRFGSNNTELLSGGIAEALLTTQLGLMTAIPLLLLHCAVKSQSRQLTQMLEQEAAALVVLQRFGDTGNPGQ</sequence>
<keyword evidence="9" id="KW-0732">Signal</keyword>
<dbReference type="PIRSF" id="PIRSF037714">
    <property type="entry name" value="TolR"/>
    <property type="match status" value="1"/>
</dbReference>
<feature type="chain" id="PRO_5016921660" evidence="9">
    <location>
        <begin position="35"/>
        <end position="442"/>
    </location>
</feature>
<dbReference type="Proteomes" id="UP000254069">
    <property type="component" value="Unassembled WGS sequence"/>
</dbReference>